<accession>A0AAP4BAW5</accession>
<gene>
    <name evidence="5" type="ORF">QJ036_06385</name>
</gene>
<sequence length="189" mass="21278">MTIGKYSVIYADPPWRYAQKGLQGAAERHYPTMGIEELCSLPVADLAAPDSVLFLWATFPQLPEALRLIKAWGFQYKSVGFVWLKKNKKADSWFYGLGFWTRANAEVCLLATRGHPRRKAPNVHQFIISPIEGHSKKPDEAREKIVALMGDVPRVELFARQTAPGWDVWGNEVEPTAGLRDILSQRKGG</sequence>
<dbReference type="AlphaFoldDB" id="A0AAP4BAW5"/>
<protein>
    <submittedName>
        <fullName evidence="5">MT-A70 family methyltransferase</fullName>
    </submittedName>
</protein>
<dbReference type="GO" id="GO:0008168">
    <property type="term" value="F:methyltransferase activity"/>
    <property type="evidence" value="ECO:0007669"/>
    <property type="project" value="UniProtKB-KW"/>
</dbReference>
<evidence type="ECO:0000256" key="1">
    <source>
        <dbReference type="ARBA" id="ARBA00022603"/>
    </source>
</evidence>
<proteinExistence type="inferred from homology"/>
<dbReference type="Proteomes" id="UP001300383">
    <property type="component" value="Unassembled WGS sequence"/>
</dbReference>
<comment type="caution">
    <text evidence="5">The sequence shown here is derived from an EMBL/GenBank/DDBJ whole genome shotgun (WGS) entry which is preliminary data.</text>
</comment>
<organism evidence="5 6">
    <name type="scientific">Fusibacillus kribbianus</name>
    <dbReference type="NCBI Taxonomy" id="3044208"/>
    <lineage>
        <taxon>Bacteria</taxon>
        <taxon>Bacillati</taxon>
        <taxon>Bacillota</taxon>
        <taxon>Clostridia</taxon>
        <taxon>Lachnospirales</taxon>
        <taxon>Lachnospiraceae</taxon>
        <taxon>Fusibacillus</taxon>
    </lineage>
</organism>
<evidence type="ECO:0000256" key="4">
    <source>
        <dbReference type="PROSITE-ProRule" id="PRU00489"/>
    </source>
</evidence>
<dbReference type="SUPFAM" id="SSF53335">
    <property type="entry name" value="S-adenosyl-L-methionine-dependent methyltransferases"/>
    <property type="match status" value="1"/>
</dbReference>
<dbReference type="EMBL" id="JASGBQ010000008">
    <property type="protein sequence ID" value="MDI9242107.1"/>
    <property type="molecule type" value="Genomic_DNA"/>
</dbReference>
<evidence type="ECO:0000256" key="2">
    <source>
        <dbReference type="ARBA" id="ARBA00022679"/>
    </source>
</evidence>
<dbReference type="PANTHER" id="PTHR12829">
    <property type="entry name" value="N6-ADENOSINE-METHYLTRANSFERASE"/>
    <property type="match status" value="1"/>
</dbReference>
<dbReference type="Pfam" id="PF05063">
    <property type="entry name" value="MT-A70"/>
    <property type="match status" value="1"/>
</dbReference>
<name>A0AAP4BAW5_9FIRM</name>
<reference evidence="5 6" key="1">
    <citation type="submission" date="2023-05" db="EMBL/GenBank/DDBJ databases">
        <title>[ruminococcus] sp. nov., isolated from a pig farm feces dump.</title>
        <authorList>
            <person name="Chang Y.-H."/>
        </authorList>
    </citation>
    <scope>NUCLEOTIDE SEQUENCE [LARGE SCALE GENOMIC DNA]</scope>
    <source>
        <strain evidence="5 6">YH-rum2234</strain>
    </source>
</reference>
<keyword evidence="2" id="KW-0808">Transferase</keyword>
<keyword evidence="1 5" id="KW-0489">Methyltransferase</keyword>
<evidence type="ECO:0000313" key="5">
    <source>
        <dbReference type="EMBL" id="MDI9242107.1"/>
    </source>
</evidence>
<dbReference type="GO" id="GO:0003676">
    <property type="term" value="F:nucleic acid binding"/>
    <property type="evidence" value="ECO:0007669"/>
    <property type="project" value="InterPro"/>
</dbReference>
<dbReference type="InterPro" id="IPR029063">
    <property type="entry name" value="SAM-dependent_MTases_sf"/>
</dbReference>
<dbReference type="GO" id="GO:0032259">
    <property type="term" value="P:methylation"/>
    <property type="evidence" value="ECO:0007669"/>
    <property type="project" value="UniProtKB-KW"/>
</dbReference>
<evidence type="ECO:0000313" key="6">
    <source>
        <dbReference type="Proteomes" id="UP001300383"/>
    </source>
</evidence>
<dbReference type="InterPro" id="IPR002052">
    <property type="entry name" value="DNA_methylase_N6_adenine_CS"/>
</dbReference>
<comment type="similarity">
    <text evidence="4">Belongs to the MT-A70-like family.</text>
</comment>
<dbReference type="PANTHER" id="PTHR12829:SF7">
    <property type="entry name" value="N6-ADENOSINE-METHYLTRANSFERASE CATALYTIC SUBUNIT"/>
    <property type="match status" value="1"/>
</dbReference>
<keyword evidence="6" id="KW-1185">Reference proteome</keyword>
<dbReference type="PROSITE" id="PS51143">
    <property type="entry name" value="MT_A70"/>
    <property type="match status" value="1"/>
</dbReference>
<dbReference type="InterPro" id="IPR007757">
    <property type="entry name" value="MT-A70-like"/>
</dbReference>
<evidence type="ECO:0000256" key="3">
    <source>
        <dbReference type="ARBA" id="ARBA00022691"/>
    </source>
</evidence>
<dbReference type="PROSITE" id="PS00092">
    <property type="entry name" value="N6_MTASE"/>
    <property type="match status" value="1"/>
</dbReference>
<keyword evidence="3" id="KW-0949">S-adenosyl-L-methionine</keyword>